<evidence type="ECO:0000256" key="2">
    <source>
        <dbReference type="SAM" id="Phobius"/>
    </source>
</evidence>
<keyword evidence="2" id="KW-0472">Membrane</keyword>
<feature type="region of interest" description="Disordered" evidence="1">
    <location>
        <begin position="161"/>
        <end position="211"/>
    </location>
</feature>
<name>A0A7X0HA03_9BACT</name>
<dbReference type="EMBL" id="JACHGY010000001">
    <property type="protein sequence ID" value="MBB6430524.1"/>
    <property type="molecule type" value="Genomic_DNA"/>
</dbReference>
<evidence type="ECO:0000256" key="1">
    <source>
        <dbReference type="SAM" id="MobiDB-lite"/>
    </source>
</evidence>
<sequence length="1059" mass="112968">MSIRPQDIPDEEEMDAVREAASGRPRRGGVRRVVRWAVRLSVGGVLLIALVVAFLPTLISTGAGTARIVDTINQQIPGHVEIDDMKLAWLKGQSLQGVRLYDPAGDVVGSIDEVRLEDVGLIALARGTRDLGIIAIEGGAVSLVEDEDGSTNLDRALGTSIFAKPERQPMPPAGPAPPSESDTEPADKPEVRTEPAPRSEPKPDTKDNGPVLPADLRLAFAMRDIKLHVVGPTLPDVLIEVPEATLTADTPASLGFTLDATLAQGKENGQVKIAGTAKDLFDAAGEWSLYDAEFDVEGLVQSVPMSAIDRIASEGEPFLQTVIGPMLDANISMQGPTDALDALVTVTSENLNVRQGLIASAQRINASDESYSTWVFTPETWKMLTGGGEQDEPGPELVEPFVLSFGLRGLDAPRKGQSLDLDATQFLASVSLENGQSVRLAVPEQGEITVQNFTAALGSESAATGVSFTLDADVDAYGNAGELSGVVDVRRGEAGWNELEIESVLRTLPMAVVDALAGQGKRLTTTFGPTVGMNLLAKADGAGGYALTAGFDPGAGSPGVSRLSGTMTGRYSADGAIALKTDTPIRLTMSPEAFDQWMQPVAAAADMGESVGLSLPEAADVEADLDIKFALADGPGLRFDPERTRAVAVIDLPETQLVDEWYHRSFPLRNGTIRIDAPDLRQPITAKIGFETDTPTGETGTLTADARLTGVMLDDGYIQVERGKLECEIELNRVPTVVFDALSRQQGYAVAAFGETVSTNIDLSDWSFGSGGRIEFELNSANNSLASFSGEDKEDYFVPDAPMTMFLNQTPELSNKILRFLNPVLLPAVVSATVPMAVTIDDDTLRLPTRGFDISKLDADITAQMGTLSIVPNVSPVDKILPQLQALGVIEKASIYEARVSPITIRIRNGVIIYEELSFKIDDVELMFGGTISLVDQTVDMGMTLGGREIDRDPLLKRLVGEGIQIGGTVKQPQVNLTSVLNAFSQERLPQTLGGILEGVLKKELGRDEPEAPPVKPVEDGGAQEVPATEEPEPEESLEEAIGGLLGDFLRRELEKAQE</sequence>
<organism evidence="3 4">
    <name type="scientific">Algisphaera agarilytica</name>
    <dbReference type="NCBI Taxonomy" id="1385975"/>
    <lineage>
        <taxon>Bacteria</taxon>
        <taxon>Pseudomonadati</taxon>
        <taxon>Planctomycetota</taxon>
        <taxon>Phycisphaerae</taxon>
        <taxon>Phycisphaerales</taxon>
        <taxon>Phycisphaeraceae</taxon>
        <taxon>Algisphaera</taxon>
    </lineage>
</organism>
<feature type="compositionally biased region" description="Acidic residues" evidence="1">
    <location>
        <begin position="1028"/>
        <end position="1039"/>
    </location>
</feature>
<feature type="transmembrane region" description="Helical" evidence="2">
    <location>
        <begin position="36"/>
        <end position="59"/>
    </location>
</feature>
<feature type="region of interest" description="Disordered" evidence="1">
    <location>
        <begin position="1005"/>
        <end position="1043"/>
    </location>
</feature>
<feature type="compositionally biased region" description="Basic and acidic residues" evidence="1">
    <location>
        <begin position="185"/>
        <end position="207"/>
    </location>
</feature>
<dbReference type="Proteomes" id="UP000541810">
    <property type="component" value="Unassembled WGS sequence"/>
</dbReference>
<evidence type="ECO:0000313" key="3">
    <source>
        <dbReference type="EMBL" id="MBB6430524.1"/>
    </source>
</evidence>
<gene>
    <name evidence="3" type="ORF">HNQ40_002330</name>
</gene>
<dbReference type="AlphaFoldDB" id="A0A7X0HA03"/>
<dbReference type="RefSeq" id="WP_184678034.1">
    <property type="nucleotide sequence ID" value="NZ_JACHGY010000001.1"/>
</dbReference>
<accession>A0A7X0HA03</accession>
<protein>
    <submittedName>
        <fullName evidence="3">Uncharacterized protein</fullName>
    </submittedName>
</protein>
<evidence type="ECO:0000313" key="4">
    <source>
        <dbReference type="Proteomes" id="UP000541810"/>
    </source>
</evidence>
<proteinExistence type="predicted"/>
<feature type="compositionally biased region" description="Pro residues" evidence="1">
    <location>
        <begin position="168"/>
        <end position="178"/>
    </location>
</feature>
<feature type="region of interest" description="Disordered" evidence="1">
    <location>
        <begin position="1"/>
        <end position="22"/>
    </location>
</feature>
<keyword evidence="2" id="KW-0812">Transmembrane</keyword>
<comment type="caution">
    <text evidence="3">The sequence shown here is derived from an EMBL/GenBank/DDBJ whole genome shotgun (WGS) entry which is preliminary data.</text>
</comment>
<reference evidence="3 4" key="1">
    <citation type="submission" date="2020-08" db="EMBL/GenBank/DDBJ databases">
        <title>Genomic Encyclopedia of Type Strains, Phase IV (KMG-IV): sequencing the most valuable type-strain genomes for metagenomic binning, comparative biology and taxonomic classification.</title>
        <authorList>
            <person name="Goeker M."/>
        </authorList>
    </citation>
    <scope>NUCLEOTIDE SEQUENCE [LARGE SCALE GENOMIC DNA]</scope>
    <source>
        <strain evidence="3 4">DSM 103725</strain>
    </source>
</reference>
<keyword evidence="2" id="KW-1133">Transmembrane helix</keyword>
<keyword evidence="4" id="KW-1185">Reference proteome</keyword>